<reference evidence="2" key="1">
    <citation type="submission" date="2018-05" db="EMBL/GenBank/DDBJ databases">
        <authorList>
            <person name="Lanie J.A."/>
            <person name="Ng W.-L."/>
            <person name="Kazmierczak K.M."/>
            <person name="Andrzejewski T.M."/>
            <person name="Davidsen T.M."/>
            <person name="Wayne K.J."/>
            <person name="Tettelin H."/>
            <person name="Glass J.I."/>
            <person name="Rusch D."/>
            <person name="Podicherti R."/>
            <person name="Tsui H.-C.T."/>
            <person name="Winkler M.E."/>
        </authorList>
    </citation>
    <scope>NUCLEOTIDE SEQUENCE</scope>
</reference>
<feature type="non-terminal residue" evidence="2">
    <location>
        <position position="1"/>
    </location>
</feature>
<name>A0A382H4M8_9ZZZZ</name>
<keyword evidence="1" id="KW-0812">Transmembrane</keyword>
<feature type="transmembrane region" description="Helical" evidence="1">
    <location>
        <begin position="6"/>
        <end position="26"/>
    </location>
</feature>
<gene>
    <name evidence="2" type="ORF">METZ01_LOCUS235100</name>
</gene>
<accession>A0A382H4M8</accession>
<sequence>GLICLFARVVITSPLFTLFIYFIYIFSYRQFFIDKYG</sequence>
<protein>
    <submittedName>
        <fullName evidence="2">Uncharacterized protein</fullName>
    </submittedName>
</protein>
<evidence type="ECO:0000256" key="1">
    <source>
        <dbReference type="SAM" id="Phobius"/>
    </source>
</evidence>
<organism evidence="2">
    <name type="scientific">marine metagenome</name>
    <dbReference type="NCBI Taxonomy" id="408172"/>
    <lineage>
        <taxon>unclassified sequences</taxon>
        <taxon>metagenomes</taxon>
        <taxon>ecological metagenomes</taxon>
    </lineage>
</organism>
<keyword evidence="1" id="KW-1133">Transmembrane helix</keyword>
<dbReference type="EMBL" id="UINC01059155">
    <property type="protein sequence ID" value="SVB82246.1"/>
    <property type="molecule type" value="Genomic_DNA"/>
</dbReference>
<dbReference type="AlphaFoldDB" id="A0A382H4M8"/>
<proteinExistence type="predicted"/>
<evidence type="ECO:0000313" key="2">
    <source>
        <dbReference type="EMBL" id="SVB82246.1"/>
    </source>
</evidence>
<keyword evidence="1" id="KW-0472">Membrane</keyword>